<name>A0ACB6QZ10_9PLEO</name>
<reference evidence="1" key="1">
    <citation type="journal article" date="2020" name="Stud. Mycol.">
        <title>101 Dothideomycetes genomes: a test case for predicting lifestyles and emergence of pathogens.</title>
        <authorList>
            <person name="Haridas S."/>
            <person name="Albert R."/>
            <person name="Binder M."/>
            <person name="Bloem J."/>
            <person name="Labutti K."/>
            <person name="Salamov A."/>
            <person name="Andreopoulos B."/>
            <person name="Baker S."/>
            <person name="Barry K."/>
            <person name="Bills G."/>
            <person name="Bluhm B."/>
            <person name="Cannon C."/>
            <person name="Castanera R."/>
            <person name="Culley D."/>
            <person name="Daum C."/>
            <person name="Ezra D."/>
            <person name="Gonzalez J."/>
            <person name="Henrissat B."/>
            <person name="Kuo A."/>
            <person name="Liang C."/>
            <person name="Lipzen A."/>
            <person name="Lutzoni F."/>
            <person name="Magnuson J."/>
            <person name="Mondo S."/>
            <person name="Nolan M."/>
            <person name="Ohm R."/>
            <person name="Pangilinan J."/>
            <person name="Park H.-J."/>
            <person name="Ramirez L."/>
            <person name="Alfaro M."/>
            <person name="Sun H."/>
            <person name="Tritt A."/>
            <person name="Yoshinaga Y."/>
            <person name="Zwiers L.-H."/>
            <person name="Turgeon B."/>
            <person name="Goodwin S."/>
            <person name="Spatafora J."/>
            <person name="Crous P."/>
            <person name="Grigoriev I."/>
        </authorList>
    </citation>
    <scope>NUCLEOTIDE SEQUENCE</scope>
    <source>
        <strain evidence="1">ATCC 200398</strain>
    </source>
</reference>
<dbReference type="EMBL" id="MU003503">
    <property type="protein sequence ID" value="KAF2472022.1"/>
    <property type="molecule type" value="Genomic_DNA"/>
</dbReference>
<evidence type="ECO:0000313" key="2">
    <source>
        <dbReference type="Proteomes" id="UP000799755"/>
    </source>
</evidence>
<accession>A0ACB6QZ10</accession>
<keyword evidence="2" id="KW-1185">Reference proteome</keyword>
<proteinExistence type="predicted"/>
<gene>
    <name evidence="1" type="ORF">BDR25DRAFT_17370</name>
</gene>
<protein>
    <submittedName>
        <fullName evidence="1">Uncharacterized protein</fullName>
    </submittedName>
</protein>
<dbReference type="Proteomes" id="UP000799755">
    <property type="component" value="Unassembled WGS sequence"/>
</dbReference>
<comment type="caution">
    <text evidence="1">The sequence shown here is derived from an EMBL/GenBank/DDBJ whole genome shotgun (WGS) entry which is preliminary data.</text>
</comment>
<evidence type="ECO:0000313" key="1">
    <source>
        <dbReference type="EMBL" id="KAF2472022.1"/>
    </source>
</evidence>
<organism evidence="1 2">
    <name type="scientific">Lindgomyces ingoldianus</name>
    <dbReference type="NCBI Taxonomy" id="673940"/>
    <lineage>
        <taxon>Eukaryota</taxon>
        <taxon>Fungi</taxon>
        <taxon>Dikarya</taxon>
        <taxon>Ascomycota</taxon>
        <taxon>Pezizomycotina</taxon>
        <taxon>Dothideomycetes</taxon>
        <taxon>Pleosporomycetidae</taxon>
        <taxon>Pleosporales</taxon>
        <taxon>Lindgomycetaceae</taxon>
        <taxon>Lindgomyces</taxon>
    </lineage>
</organism>
<sequence length="155" mass="17328">MVMDFIRRSHPARQASDSESDDGKEVSPPQSPKERNATIVRCFFRSKCHMQQILDPGNRPPTASSGTRVSLAEVMGIDCGGFDFATSCGRSMIFLNGGRGKKQTTITEYHSLFLWTKKKQCKTSKIPKSLDQRKQRPSTNLEAMETRVTKGVVVM</sequence>